<sequence>MAYNQSNKLCRVEESNGQKVFISGLIGGPLAKMLSLLRLLLVWTILGQVLALDEREYDPQVAPLTTTGNRWWRSFANQVRLAFSRWQPKPKTRTKPLAELLTSPTVKTRTRSTTSQPDQQFYGALNPVYQMGNF</sequence>
<accession>A0A6I8V4I9</accession>
<dbReference type="Proteomes" id="UP000001819">
    <property type="component" value="Chromosome 3"/>
</dbReference>
<keyword evidence="1" id="KW-1133">Transmembrane helix</keyword>
<reference evidence="2" key="1">
    <citation type="submission" date="2024-06" db="UniProtKB">
        <authorList>
            <consortium name="RefSeq"/>
        </authorList>
    </citation>
    <scope>NUCLEOTIDE SEQUENCE [LARGE SCALE GENOMIC DNA]</scope>
    <source>
        <strain evidence="2">MV2-25</strain>
    </source>
</reference>
<keyword evidence="2" id="KW-1185">Reference proteome</keyword>
<evidence type="ECO:0000313" key="2">
    <source>
        <dbReference type="Proteomes" id="UP000001819"/>
    </source>
</evidence>
<keyword evidence="1" id="KW-0812">Transmembrane</keyword>
<gene>
    <name evidence="3" type="primary">LOC6898627</name>
</gene>
<feature type="transmembrane region" description="Helical" evidence="1">
    <location>
        <begin position="20"/>
        <end position="46"/>
    </location>
</feature>
<name>A0A6I8V4I9_DROPS</name>
<evidence type="ECO:0000256" key="1">
    <source>
        <dbReference type="SAM" id="Phobius"/>
    </source>
</evidence>
<dbReference type="FunCoup" id="A0A6I8V4I9">
    <property type="interactions" value="2"/>
</dbReference>
<keyword evidence="1" id="KW-0472">Membrane</keyword>
<organism evidence="2 3">
    <name type="scientific">Drosophila pseudoobscura pseudoobscura</name>
    <name type="common">Fruit fly</name>
    <dbReference type="NCBI Taxonomy" id="46245"/>
    <lineage>
        <taxon>Eukaryota</taxon>
        <taxon>Metazoa</taxon>
        <taxon>Ecdysozoa</taxon>
        <taxon>Arthropoda</taxon>
        <taxon>Hexapoda</taxon>
        <taxon>Insecta</taxon>
        <taxon>Pterygota</taxon>
        <taxon>Neoptera</taxon>
        <taxon>Endopterygota</taxon>
        <taxon>Diptera</taxon>
        <taxon>Brachycera</taxon>
        <taxon>Muscomorpha</taxon>
        <taxon>Ephydroidea</taxon>
        <taxon>Drosophilidae</taxon>
        <taxon>Drosophila</taxon>
        <taxon>Sophophora</taxon>
    </lineage>
</organism>
<evidence type="ECO:0000313" key="3">
    <source>
        <dbReference type="RefSeq" id="XP_002138632.2"/>
    </source>
</evidence>
<dbReference type="InParanoid" id="A0A6I8V4I9"/>
<dbReference type="KEGG" id="dpo:6898627"/>
<protein>
    <submittedName>
        <fullName evidence="3">Uncharacterized protein</fullName>
    </submittedName>
</protein>
<dbReference type="AlphaFoldDB" id="A0A6I8V4I9"/>
<reference evidence="3" key="2">
    <citation type="submission" date="2025-08" db="UniProtKB">
        <authorList>
            <consortium name="RefSeq"/>
        </authorList>
    </citation>
    <scope>IDENTIFICATION</scope>
    <source>
        <strain evidence="3">MV-25-SWS-2005</strain>
        <tissue evidence="3">Whole body</tissue>
    </source>
</reference>
<proteinExistence type="predicted"/>
<dbReference type="RefSeq" id="XP_002138632.2">
    <property type="nucleotide sequence ID" value="XM_002138596.2"/>
</dbReference>